<dbReference type="InterPro" id="IPR009476">
    <property type="entry name" value="DUF1097"/>
</dbReference>
<proteinExistence type="predicted"/>
<gene>
    <name evidence="2" type="ORF">FKY71_11445</name>
</gene>
<evidence type="ECO:0000256" key="1">
    <source>
        <dbReference type="SAM" id="Phobius"/>
    </source>
</evidence>
<reference evidence="2 3" key="1">
    <citation type="submission" date="2019-06" db="EMBL/GenBank/DDBJ databases">
        <title>Metagenome assembled Genome of Spiribacter salinus SL48-SHIP from the microbial mat of Salt Lake 48 (Novosibirsk region, Russia).</title>
        <authorList>
            <person name="Shipova A."/>
            <person name="Rozanov A.S."/>
            <person name="Bryanskaya A.V."/>
            <person name="Peltek S.E."/>
        </authorList>
    </citation>
    <scope>NUCLEOTIDE SEQUENCE [LARGE SCALE GENOMIC DNA]</scope>
    <source>
        <strain evidence="2">SL48-SHIP-2</strain>
    </source>
</reference>
<name>A0A540VQ48_9GAMM</name>
<dbReference type="AlphaFoldDB" id="A0A540VQ48"/>
<accession>A0A540VQ48</accession>
<dbReference type="EMBL" id="VIFK01000119">
    <property type="protein sequence ID" value="TQE98894.1"/>
    <property type="molecule type" value="Genomic_DNA"/>
</dbReference>
<dbReference type="Proteomes" id="UP000315400">
    <property type="component" value="Unassembled WGS sequence"/>
</dbReference>
<evidence type="ECO:0000313" key="3">
    <source>
        <dbReference type="Proteomes" id="UP000315400"/>
    </source>
</evidence>
<keyword evidence="1" id="KW-1133">Transmembrane helix</keyword>
<comment type="caution">
    <text evidence="2">The sequence shown here is derived from an EMBL/GenBank/DDBJ whole genome shotgun (WGS) entry which is preliminary data.</text>
</comment>
<protein>
    <submittedName>
        <fullName evidence="2">DUF1097 domain-containing protein</fullName>
    </submittedName>
</protein>
<keyword evidence="1" id="KW-0472">Membrane</keyword>
<feature type="transmembrane region" description="Helical" evidence="1">
    <location>
        <begin position="100"/>
        <end position="121"/>
    </location>
</feature>
<evidence type="ECO:0000313" key="2">
    <source>
        <dbReference type="EMBL" id="TQE98894.1"/>
    </source>
</evidence>
<feature type="transmembrane region" description="Helical" evidence="1">
    <location>
        <begin position="62"/>
        <end position="88"/>
    </location>
</feature>
<feature type="transmembrane region" description="Helical" evidence="1">
    <location>
        <begin position="133"/>
        <end position="150"/>
    </location>
</feature>
<keyword evidence="1" id="KW-0812">Transmembrane</keyword>
<dbReference type="Pfam" id="PF06496">
    <property type="entry name" value="DUF1097"/>
    <property type="match status" value="1"/>
</dbReference>
<organism evidence="2 3">
    <name type="scientific">Spiribacter salinus</name>
    <dbReference type="NCBI Taxonomy" id="1335746"/>
    <lineage>
        <taxon>Bacteria</taxon>
        <taxon>Pseudomonadati</taxon>
        <taxon>Pseudomonadota</taxon>
        <taxon>Gammaproteobacteria</taxon>
        <taxon>Chromatiales</taxon>
        <taxon>Ectothiorhodospiraceae</taxon>
        <taxon>Spiribacter</taxon>
    </lineage>
</organism>
<sequence length="172" mass="16789">MQHMTAMSVGIGVLGALATYLTATVLPLPVWVIFIAWASFFAAGGGISGLKQSVASNLTGVVIASLSLLAATGLGGAPIAAAICVGLGSAAMVQVGRLELLSFTPTVVFGFASTVGTSAALGLPITHAGLDNPGLLAAAAVVTGGIFGIAHEGMATALTRFLPAKAVAGNQS</sequence>